<evidence type="ECO:0000313" key="2">
    <source>
        <dbReference type="Proteomes" id="UP000006854"/>
    </source>
</evidence>
<organism evidence="1 2">
    <name type="scientific">Streptomyces venezuelae (strain ATCC 10712 / CBS 650.69 / DSM 40230 / JCM 4526 / NBRC 13096 / PD 04745)</name>
    <dbReference type="NCBI Taxonomy" id="953739"/>
    <lineage>
        <taxon>Bacteria</taxon>
        <taxon>Bacillati</taxon>
        <taxon>Actinomycetota</taxon>
        <taxon>Actinomycetes</taxon>
        <taxon>Kitasatosporales</taxon>
        <taxon>Streptomycetaceae</taxon>
        <taxon>Streptomyces</taxon>
    </lineage>
</organism>
<evidence type="ECO:0000313" key="1">
    <source>
        <dbReference type="EMBL" id="CCA58953.1"/>
    </source>
</evidence>
<dbReference type="AlphaFoldDB" id="F2R9B0"/>
<dbReference type="HOGENOM" id="CLU_104213_1_0_11"/>
<proteinExistence type="predicted"/>
<dbReference type="STRING" id="953739.SVEN_5667"/>
<reference evidence="1 2" key="1">
    <citation type="journal article" date="2011" name="BMC Genomics">
        <title>Genome-wide analysis of the role of GlnR in Streptomyces venezuelae provides new insights into global nitrogen regulation in actinomycetes.</title>
        <authorList>
            <person name="Pullan S.T."/>
            <person name="Bibb M.J."/>
            <person name="Merrick M."/>
        </authorList>
    </citation>
    <scope>NUCLEOTIDE SEQUENCE [LARGE SCALE GENOMIC DNA]</scope>
    <source>
        <strain evidence="1">ATCC 10712</strain>
    </source>
</reference>
<dbReference type="eggNOG" id="ENOG5032X0H">
    <property type="taxonomic scope" value="Bacteria"/>
</dbReference>
<dbReference type="EMBL" id="FR845719">
    <property type="protein sequence ID" value="CCA58953.1"/>
    <property type="molecule type" value="Genomic_DNA"/>
</dbReference>
<name>F2R9B0_STRVP</name>
<protein>
    <recommendedName>
        <fullName evidence="3">Toxin</fullName>
    </recommendedName>
</protein>
<accession>F2R9B0</accession>
<gene>
    <name evidence="1" type="ordered locus">SVEN_5667</name>
</gene>
<dbReference type="Proteomes" id="UP000006854">
    <property type="component" value="Chromosome"/>
</dbReference>
<dbReference type="KEGG" id="sve:SVEN_5667"/>
<keyword evidence="2" id="KW-1185">Reference proteome</keyword>
<evidence type="ECO:0008006" key="3">
    <source>
        <dbReference type="Google" id="ProtNLM"/>
    </source>
</evidence>
<sequence>MRWLRDLWRRALARERKGLFAWRRDPSRRALVRECERLLADLPIPSPFSVEALVRNMEEALGRRILLIPMDDRDGGLGTACGLRVKAPGFTLILYRRRSSRNQTVHIILHELSHEWLDHGTSLTDEQVKKYVPKRIRDEVLRHFPGALVQGRVDFDSLEEKQAEVSASLIKRLGRRLSVTGDDMVSLLEHSLAHPVAPPRRRH</sequence>